<dbReference type="Proteomes" id="UP000823775">
    <property type="component" value="Unassembled WGS sequence"/>
</dbReference>
<keyword evidence="2" id="KW-1185">Reference proteome</keyword>
<protein>
    <submittedName>
        <fullName evidence="1">Uncharacterized protein</fullName>
    </submittedName>
</protein>
<name>A0ABS8RQ84_DATST</name>
<accession>A0ABS8RQ84</accession>
<evidence type="ECO:0000313" key="1">
    <source>
        <dbReference type="EMBL" id="MCD7448975.1"/>
    </source>
</evidence>
<evidence type="ECO:0000313" key="2">
    <source>
        <dbReference type="Proteomes" id="UP000823775"/>
    </source>
</evidence>
<sequence>MEALASFQLLNLSALMIEHMVKIISTKDGRHGLGMAVLSIGCLNISVLLWGKSTILRLIKAQRRETEVIDQLTMLLTQREADLALLMEEQAVVGISGEPDAMLIRDPILYVEGQLSQLSITALQLVTDITVATTQWSDCCSYH</sequence>
<reference evidence="1 2" key="1">
    <citation type="journal article" date="2021" name="BMC Genomics">
        <title>Datura genome reveals duplications of psychoactive alkaloid biosynthetic genes and high mutation rate following tissue culture.</title>
        <authorList>
            <person name="Rajewski A."/>
            <person name="Carter-House D."/>
            <person name="Stajich J."/>
            <person name="Litt A."/>
        </authorList>
    </citation>
    <scope>NUCLEOTIDE SEQUENCE [LARGE SCALE GENOMIC DNA]</scope>
    <source>
        <strain evidence="1">AR-01</strain>
    </source>
</reference>
<proteinExistence type="predicted"/>
<dbReference type="EMBL" id="JACEIK010000078">
    <property type="protein sequence ID" value="MCD7448975.1"/>
    <property type="molecule type" value="Genomic_DNA"/>
</dbReference>
<comment type="caution">
    <text evidence="1">The sequence shown here is derived from an EMBL/GenBank/DDBJ whole genome shotgun (WGS) entry which is preliminary data.</text>
</comment>
<organism evidence="1 2">
    <name type="scientific">Datura stramonium</name>
    <name type="common">Jimsonweed</name>
    <name type="synonym">Common thornapple</name>
    <dbReference type="NCBI Taxonomy" id="4076"/>
    <lineage>
        <taxon>Eukaryota</taxon>
        <taxon>Viridiplantae</taxon>
        <taxon>Streptophyta</taxon>
        <taxon>Embryophyta</taxon>
        <taxon>Tracheophyta</taxon>
        <taxon>Spermatophyta</taxon>
        <taxon>Magnoliopsida</taxon>
        <taxon>eudicotyledons</taxon>
        <taxon>Gunneridae</taxon>
        <taxon>Pentapetalae</taxon>
        <taxon>asterids</taxon>
        <taxon>lamiids</taxon>
        <taxon>Solanales</taxon>
        <taxon>Solanaceae</taxon>
        <taxon>Solanoideae</taxon>
        <taxon>Datureae</taxon>
        <taxon>Datura</taxon>
    </lineage>
</organism>
<gene>
    <name evidence="1" type="ORF">HAX54_047800</name>
</gene>